<dbReference type="GO" id="GO:0004129">
    <property type="term" value="F:cytochrome-c oxidase activity"/>
    <property type="evidence" value="ECO:0007669"/>
    <property type="project" value="InterPro"/>
</dbReference>
<dbReference type="PROSITE" id="PS50253">
    <property type="entry name" value="COX3"/>
    <property type="match status" value="1"/>
</dbReference>
<evidence type="ECO:0000256" key="5">
    <source>
        <dbReference type="RuleBase" id="RU003375"/>
    </source>
</evidence>
<proteinExistence type="evidence at transcript level"/>
<evidence type="ECO:0000256" key="1">
    <source>
        <dbReference type="ARBA" id="ARBA00004141"/>
    </source>
</evidence>
<comment type="similarity">
    <text evidence="5">Belongs to the cytochrome c oxidase subunit 3 family.</text>
</comment>
<name>A0A076KZ18_NEPPI</name>
<protein>
    <recommendedName>
        <fullName evidence="5">Cytochrome c oxidase subunit 3</fullName>
    </recommendedName>
</protein>
<feature type="transmembrane region" description="Helical" evidence="6">
    <location>
        <begin position="12"/>
        <end position="33"/>
    </location>
</feature>
<dbReference type="GO" id="GO:0022904">
    <property type="term" value="P:respiratory electron transport chain"/>
    <property type="evidence" value="ECO:0007669"/>
    <property type="project" value="InterPro"/>
</dbReference>
<feature type="domain" description="Heme-copper oxidase subunit III family profile" evidence="7">
    <location>
        <begin position="1"/>
        <end position="36"/>
    </location>
</feature>
<dbReference type="Pfam" id="PF00510">
    <property type="entry name" value="COX3"/>
    <property type="match status" value="1"/>
</dbReference>
<comment type="function">
    <text evidence="5">Component of the cytochrome c oxidase, the last enzyme in the mitochondrial electron transport chain which drives oxidative phosphorylation. The respiratory chain contains 3 multisubunit complexes succinate dehydrogenase (complex II, CII), ubiquinol-cytochrome c oxidoreductase (cytochrome b-c1 complex, complex III, CIII) and cytochrome c oxidase (complex IV, CIV), that cooperate to transfer electrons derived from NADH and succinate to molecular oxygen, creating an electrochemical gradient over the inner membrane that drives transmembrane transport and the ATP synthase. Cytochrome c oxidase is the component of the respiratory chain that catalyzes the reduction of oxygen to water. Electrons originating from reduced cytochrome c in the intermembrane space (IMS) are transferred via the dinuclear copper A center (CU(A)) of subunit 2 and heme A of subunit 1 to the active site in subunit 1, a binuclear center (BNC) formed by heme A3 and copper B (CU(B)). The BNC reduces molecular oxygen to 2 water molecules using 4 electrons from cytochrome c in the IMS and 4 protons from the mitochondrial matrix.</text>
</comment>
<dbReference type="Gene3D" id="1.20.120.80">
    <property type="entry name" value="Cytochrome c oxidase, subunit III, four-helix bundle"/>
    <property type="match status" value="1"/>
</dbReference>
<keyword evidence="5" id="KW-0496">Mitochondrion</keyword>
<keyword evidence="4 6" id="KW-0472">Membrane</keyword>
<organism evidence="8">
    <name type="scientific">Nephila pilipes</name>
    <name type="common">Giant wood spider</name>
    <name type="synonym">Nephila maculata</name>
    <dbReference type="NCBI Taxonomy" id="299642"/>
    <lineage>
        <taxon>Eukaryota</taxon>
        <taxon>Metazoa</taxon>
        <taxon>Ecdysozoa</taxon>
        <taxon>Arthropoda</taxon>
        <taxon>Chelicerata</taxon>
        <taxon>Arachnida</taxon>
        <taxon>Araneae</taxon>
        <taxon>Araneomorphae</taxon>
        <taxon>Entelegynae</taxon>
        <taxon>Araneoidea</taxon>
        <taxon>Nephilidae</taxon>
        <taxon>Nephila</taxon>
    </lineage>
</organism>
<dbReference type="InterPro" id="IPR000298">
    <property type="entry name" value="Cyt_c_oxidase-like_su3"/>
</dbReference>
<evidence type="ECO:0000256" key="2">
    <source>
        <dbReference type="ARBA" id="ARBA00022692"/>
    </source>
</evidence>
<evidence type="ECO:0000256" key="3">
    <source>
        <dbReference type="ARBA" id="ARBA00022989"/>
    </source>
</evidence>
<reference evidence="8" key="1">
    <citation type="submission" date="2013-07" db="EMBL/GenBank/DDBJ databases">
        <title>Nephila pilipes venom gland.</title>
        <authorList>
            <person name="Huo L.J."/>
        </authorList>
    </citation>
    <scope>NUCLEOTIDE SEQUENCE</scope>
    <source>
        <tissue evidence="8">Venom gland</tissue>
    </source>
</reference>
<evidence type="ECO:0000256" key="4">
    <source>
        <dbReference type="ARBA" id="ARBA00023136"/>
    </source>
</evidence>
<sequence length="36" mass="4134">MAEFRIRDSVFGSVFFMSTGFHGFHVIVGRLFLIVI</sequence>
<dbReference type="AlphaFoldDB" id="A0A076KZ18"/>
<dbReference type="EMBL" id="KF433222">
    <property type="protein sequence ID" value="AII97547.1"/>
    <property type="molecule type" value="mRNA"/>
</dbReference>
<evidence type="ECO:0000313" key="8">
    <source>
        <dbReference type="EMBL" id="AII97547.1"/>
    </source>
</evidence>
<dbReference type="GO" id="GO:0016020">
    <property type="term" value="C:membrane"/>
    <property type="evidence" value="ECO:0007669"/>
    <property type="project" value="UniProtKB-SubCell"/>
</dbReference>
<evidence type="ECO:0000256" key="6">
    <source>
        <dbReference type="SAM" id="Phobius"/>
    </source>
</evidence>
<keyword evidence="3 6" id="KW-1133">Transmembrane helix</keyword>
<dbReference type="InterPro" id="IPR013833">
    <property type="entry name" value="Cyt_c_oxidase_su3_a-hlx"/>
</dbReference>
<dbReference type="SUPFAM" id="SSF81452">
    <property type="entry name" value="Cytochrome c oxidase subunit III-like"/>
    <property type="match status" value="1"/>
</dbReference>
<dbReference type="InterPro" id="IPR035973">
    <property type="entry name" value="Cyt_c_oxidase_su3-like_sf"/>
</dbReference>
<comment type="subcellular location">
    <subcellularLocation>
        <location evidence="1">Membrane</location>
        <topology evidence="1">Multi-pass membrane protein</topology>
    </subcellularLocation>
</comment>
<keyword evidence="2 5" id="KW-0812">Transmembrane</keyword>
<accession>A0A076KZ18</accession>
<evidence type="ECO:0000259" key="7">
    <source>
        <dbReference type="PROSITE" id="PS50253"/>
    </source>
</evidence>